<dbReference type="EMBL" id="CP106753">
    <property type="protein sequence ID" value="UXY13705.1"/>
    <property type="molecule type" value="Genomic_DNA"/>
</dbReference>
<feature type="domain" description="Flagellin N-terminal" evidence="5">
    <location>
        <begin position="4"/>
        <end position="142"/>
    </location>
</feature>
<dbReference type="Pfam" id="PF07196">
    <property type="entry name" value="Flagellin_IN"/>
    <property type="match status" value="1"/>
</dbReference>
<organism evidence="7 8">
    <name type="scientific">Chitiniphilus purpureus</name>
    <dbReference type="NCBI Taxonomy" id="2981137"/>
    <lineage>
        <taxon>Bacteria</taxon>
        <taxon>Pseudomonadati</taxon>
        <taxon>Pseudomonadota</taxon>
        <taxon>Betaproteobacteria</taxon>
        <taxon>Neisseriales</taxon>
        <taxon>Chitinibacteraceae</taxon>
        <taxon>Chitiniphilus</taxon>
    </lineage>
</organism>
<dbReference type="Gene3D" id="1.20.1330.10">
    <property type="entry name" value="f41 fragment of flagellin, N-terminal domain"/>
    <property type="match status" value="1"/>
</dbReference>
<keyword evidence="3 4" id="KW-0975">Bacterial flagellum</keyword>
<dbReference type="Gene3D" id="6.10.280.190">
    <property type="match status" value="1"/>
</dbReference>
<dbReference type="PRINTS" id="PR00207">
    <property type="entry name" value="FLAGELLIN"/>
</dbReference>
<feature type="domain" description="Flagellin C-terminal" evidence="6">
    <location>
        <begin position="450"/>
        <end position="535"/>
    </location>
</feature>
<dbReference type="InterPro" id="IPR001492">
    <property type="entry name" value="Flagellin"/>
</dbReference>
<dbReference type="Proteomes" id="UP001061302">
    <property type="component" value="Chromosome"/>
</dbReference>
<keyword evidence="7" id="KW-0969">Cilium</keyword>
<name>A0ABY6DH89_9NEIS</name>
<comment type="subcellular location">
    <subcellularLocation>
        <location evidence="4">Secreted</location>
    </subcellularLocation>
    <subcellularLocation>
        <location evidence="4">Bacterial flagellum</location>
    </subcellularLocation>
</comment>
<dbReference type="SUPFAM" id="SSF64518">
    <property type="entry name" value="Phase 1 flagellin"/>
    <property type="match status" value="1"/>
</dbReference>
<evidence type="ECO:0000256" key="2">
    <source>
        <dbReference type="ARBA" id="ARBA00022525"/>
    </source>
</evidence>
<proteinExistence type="inferred from homology"/>
<gene>
    <name evidence="7" type="ORF">N8I74_10265</name>
</gene>
<dbReference type="RefSeq" id="WP_263122932.1">
    <property type="nucleotide sequence ID" value="NZ_CP106753.1"/>
</dbReference>
<keyword evidence="2 4" id="KW-0964">Secreted</keyword>
<comment type="similarity">
    <text evidence="1 4">Belongs to the bacterial flagellin family.</text>
</comment>
<dbReference type="Pfam" id="PF00669">
    <property type="entry name" value="Flagellin_N"/>
    <property type="match status" value="1"/>
</dbReference>
<evidence type="ECO:0000256" key="1">
    <source>
        <dbReference type="ARBA" id="ARBA00005709"/>
    </source>
</evidence>
<dbReference type="PANTHER" id="PTHR42792">
    <property type="entry name" value="FLAGELLIN"/>
    <property type="match status" value="1"/>
</dbReference>
<evidence type="ECO:0000256" key="3">
    <source>
        <dbReference type="ARBA" id="ARBA00023143"/>
    </source>
</evidence>
<evidence type="ECO:0000259" key="6">
    <source>
        <dbReference type="Pfam" id="PF00700"/>
    </source>
</evidence>
<dbReference type="PANTHER" id="PTHR42792:SF2">
    <property type="entry name" value="FLAGELLIN"/>
    <property type="match status" value="1"/>
</dbReference>
<dbReference type="Gene3D" id="2.170.280.10">
    <property type="entry name" value="f41 fragment of flagellin, middle domain"/>
    <property type="match status" value="1"/>
</dbReference>
<reference evidence="7" key="1">
    <citation type="submission" date="2022-10" db="EMBL/GenBank/DDBJ databases">
        <title>Chitiniphilus purpureus sp. nov., a novel chitin-degrading bacterium isolated from crawfish pond sediment.</title>
        <authorList>
            <person name="Li K."/>
        </authorList>
    </citation>
    <scope>NUCLEOTIDE SEQUENCE</scope>
    <source>
        <strain evidence="7">CD1</strain>
    </source>
</reference>
<evidence type="ECO:0000259" key="5">
    <source>
        <dbReference type="Pfam" id="PF00669"/>
    </source>
</evidence>
<keyword evidence="7" id="KW-0282">Flagellum</keyword>
<comment type="function">
    <text evidence="4">Flagellin is the subunit protein which polymerizes to form the filaments of bacterial flagella.</text>
</comment>
<dbReference type="InterPro" id="IPR001029">
    <property type="entry name" value="Flagellin_N"/>
</dbReference>
<evidence type="ECO:0000313" key="8">
    <source>
        <dbReference type="Proteomes" id="UP001061302"/>
    </source>
</evidence>
<dbReference type="Pfam" id="PF00700">
    <property type="entry name" value="Flagellin_C"/>
    <property type="match status" value="1"/>
</dbReference>
<keyword evidence="7" id="KW-0966">Cell projection</keyword>
<evidence type="ECO:0000256" key="4">
    <source>
        <dbReference type="RuleBase" id="RU362073"/>
    </source>
</evidence>
<dbReference type="InterPro" id="IPR042187">
    <property type="entry name" value="Flagellin_C_sub2"/>
</dbReference>
<keyword evidence="8" id="KW-1185">Reference proteome</keyword>
<dbReference type="Gene3D" id="2.30.220.10">
    <property type="entry name" value="f41 fragment of flagellin, C-terminal domain"/>
    <property type="match status" value="1"/>
</dbReference>
<dbReference type="InterPro" id="IPR010810">
    <property type="entry name" value="Flagellin_hook_IN_motif"/>
</dbReference>
<evidence type="ECO:0000313" key="7">
    <source>
        <dbReference type="EMBL" id="UXY13705.1"/>
    </source>
</evidence>
<dbReference type="InterPro" id="IPR046358">
    <property type="entry name" value="Flagellin_C"/>
</dbReference>
<sequence length="537" mass="55447">MQVINTNVTSLNSQRNLNNSQTSLNTSLQRLSSGLRINSAKDDAAGLAISQRFTAQIKGMDQATRNANDGVSLAQTGEGALSQMGDMLQRIRELAVQAGNATNSDGDRQAINAEVTQLTAELDRMAQTTQFNGQKLFDGTFTAATYQVGANANETITATTSNLRTSQYGSYQMGAGNGTGAKSISNFVTGSSTYAPGATGTVNGANVAVSGSGTFSINGTSISVTGTDMARDIAAKINQANTGVKASARTETTLSLGSGTFTMAVASKSSTFQSVSFNVSDANNNSQVDADEYAQAISAFNAKSSQTGVTAQLESFQDSSGTTQYGIKLVSEDGSNIVLSSASGIASGVGGSMNVWNFDTTNSTGSKQYLASASVFSAGASGSVTFAGQVSLNSANSFSVSTSGADFTSGVMYTGVNSTSDFATGTSYQAELKTVEKLDVSSVEKATQAMRIVDDALTLINDQRAKFGALQSRFSATISNLATTSENMSSARSRIQDADFASETAQLTRAQILQQAGTAMLSQANSLPQQVLSLLQG</sequence>
<dbReference type="Gene3D" id="6.10.10.10">
    <property type="entry name" value="Flagellar export chaperone, C-terminal domain"/>
    <property type="match status" value="1"/>
</dbReference>
<protein>
    <recommendedName>
        <fullName evidence="4">Flagellin</fullName>
    </recommendedName>
</protein>
<accession>A0ABY6DH89</accession>